<keyword evidence="1" id="KW-0812">Transmembrane</keyword>
<organism evidence="4 5">
    <name type="scientific">Pundamilia nyererei</name>
    <dbReference type="NCBI Taxonomy" id="303518"/>
    <lineage>
        <taxon>Eukaryota</taxon>
        <taxon>Metazoa</taxon>
        <taxon>Chordata</taxon>
        <taxon>Craniata</taxon>
        <taxon>Vertebrata</taxon>
        <taxon>Euteleostomi</taxon>
        <taxon>Actinopterygii</taxon>
        <taxon>Neopterygii</taxon>
        <taxon>Teleostei</taxon>
        <taxon>Neoteleostei</taxon>
        <taxon>Acanthomorphata</taxon>
        <taxon>Ovalentaria</taxon>
        <taxon>Cichlomorphae</taxon>
        <taxon>Cichliformes</taxon>
        <taxon>Cichlidae</taxon>
        <taxon>African cichlids</taxon>
        <taxon>Pseudocrenilabrinae</taxon>
        <taxon>Haplochromini</taxon>
        <taxon>Pundamilia</taxon>
    </lineage>
</organism>
<keyword evidence="1" id="KW-1133">Transmembrane helix</keyword>
<feature type="signal peptide" evidence="2">
    <location>
        <begin position="1"/>
        <end position="27"/>
    </location>
</feature>
<evidence type="ECO:0000259" key="3">
    <source>
        <dbReference type="PROSITE" id="PS50835"/>
    </source>
</evidence>
<dbReference type="AlphaFoldDB" id="A0A9Y3S5F5"/>
<dbReference type="GeneID" id="102194527"/>
<dbReference type="InterPro" id="IPR036179">
    <property type="entry name" value="Ig-like_dom_sf"/>
</dbReference>
<feature type="chain" id="PRO_5041282813" evidence="2">
    <location>
        <begin position="28"/>
        <end position="223"/>
    </location>
</feature>
<dbReference type="RefSeq" id="XP_005754508.1">
    <property type="nucleotide sequence ID" value="XM_005754451.2"/>
</dbReference>
<feature type="domain" description="Ig-like" evidence="3">
    <location>
        <begin position="27"/>
        <end position="102"/>
    </location>
</feature>
<keyword evidence="4" id="KW-1185">Reference proteome</keyword>
<dbReference type="SUPFAM" id="SSF48726">
    <property type="entry name" value="Immunoglobulin"/>
    <property type="match status" value="1"/>
</dbReference>
<gene>
    <name evidence="5" type="primary">LOC102194527</name>
</gene>
<reference evidence="5" key="1">
    <citation type="submission" date="2025-08" db="UniProtKB">
        <authorList>
            <consortium name="RefSeq"/>
        </authorList>
    </citation>
    <scope>IDENTIFICATION</scope>
</reference>
<evidence type="ECO:0000313" key="5">
    <source>
        <dbReference type="RefSeq" id="XP_005754508.1"/>
    </source>
</evidence>
<keyword evidence="1" id="KW-0472">Membrane</keyword>
<dbReference type="InterPro" id="IPR013783">
    <property type="entry name" value="Ig-like_fold"/>
</dbReference>
<protein>
    <submittedName>
        <fullName evidence="5">Uncharacterized protein LOC102194527</fullName>
    </submittedName>
</protein>
<evidence type="ECO:0000256" key="1">
    <source>
        <dbReference type="SAM" id="Phobius"/>
    </source>
</evidence>
<feature type="transmembrane region" description="Helical" evidence="1">
    <location>
        <begin position="126"/>
        <end position="148"/>
    </location>
</feature>
<accession>A0A9Y3S5F5</accession>
<keyword evidence="2" id="KW-0732">Signal</keyword>
<dbReference type="PROSITE" id="PS50835">
    <property type="entry name" value="IG_LIKE"/>
    <property type="match status" value="1"/>
</dbReference>
<name>A0A9Y3S5F5_9CICH</name>
<evidence type="ECO:0000256" key="2">
    <source>
        <dbReference type="SAM" id="SignalP"/>
    </source>
</evidence>
<dbReference type="InterPro" id="IPR007110">
    <property type="entry name" value="Ig-like_dom"/>
</dbReference>
<dbReference type="Proteomes" id="UP000695023">
    <property type="component" value="Unplaced"/>
</dbReference>
<proteinExistence type="predicted"/>
<sequence length="223" mass="25147">MMFTNKKQKVKNIFLMLIFVLHQLSSPDSVPTPAVKKVSVSSESCFLLCRVDRETTLLWFKDEQMLNQSSSALSLSLTVHKQDFNSSYRCVAANPAEEKTLPVRVRTTCGDTDDNDTNSSTEPRNYNILIIIFCVLLVVMIILAAFIIKSKYLSRNKTKTNGQAQGSAGTQEEVQYSEIQISNNRQGENIPESSTTIYHTSLTTVYDKLEAHRMITDNYAENT</sequence>
<dbReference type="Gene3D" id="2.60.40.10">
    <property type="entry name" value="Immunoglobulins"/>
    <property type="match status" value="1"/>
</dbReference>
<evidence type="ECO:0000313" key="4">
    <source>
        <dbReference type="Proteomes" id="UP000695023"/>
    </source>
</evidence>